<dbReference type="Pfam" id="PF14351">
    <property type="entry name" value="DUF4401"/>
    <property type="match status" value="1"/>
</dbReference>
<feature type="transmembrane region" description="Helical" evidence="1">
    <location>
        <begin position="162"/>
        <end position="195"/>
    </location>
</feature>
<keyword evidence="1" id="KW-0472">Membrane</keyword>
<dbReference type="RefSeq" id="WP_083526710.1">
    <property type="nucleotide sequence ID" value="NZ_BCNT01000014.1"/>
</dbReference>
<proteinExistence type="predicted"/>
<feature type="transmembrane region" description="Helical" evidence="1">
    <location>
        <begin position="278"/>
        <end position="296"/>
    </location>
</feature>
<gene>
    <name evidence="3" type="ORF">ACFSW6_07040</name>
</gene>
<evidence type="ECO:0000256" key="1">
    <source>
        <dbReference type="SAM" id="Phobius"/>
    </source>
</evidence>
<feature type="transmembrane region" description="Helical" evidence="1">
    <location>
        <begin position="71"/>
        <end position="88"/>
    </location>
</feature>
<keyword evidence="1" id="KW-1133">Transmembrane helix</keyword>
<accession>A0ABW5UJY5</accession>
<reference evidence="4" key="1">
    <citation type="journal article" date="2019" name="Int. J. Syst. Evol. Microbiol.">
        <title>The Global Catalogue of Microorganisms (GCM) 10K type strain sequencing project: providing services to taxonomists for standard genome sequencing and annotation.</title>
        <authorList>
            <consortium name="The Broad Institute Genomics Platform"/>
            <consortium name="The Broad Institute Genome Sequencing Center for Infectious Disease"/>
            <person name="Wu L."/>
            <person name="Ma J."/>
        </authorList>
    </citation>
    <scope>NUCLEOTIDE SEQUENCE [LARGE SCALE GENOMIC DNA]</scope>
    <source>
        <strain evidence="4">TISTR 1906</strain>
    </source>
</reference>
<feature type="transmembrane region" description="Helical" evidence="1">
    <location>
        <begin position="38"/>
        <end position="64"/>
    </location>
</feature>
<dbReference type="Pfam" id="PF14345">
    <property type="entry name" value="GDYXXLXY"/>
    <property type="match status" value="1"/>
</dbReference>
<feature type="transmembrane region" description="Helical" evidence="1">
    <location>
        <begin position="385"/>
        <end position="404"/>
    </location>
</feature>
<dbReference type="EMBL" id="JBHUMV010000002">
    <property type="protein sequence ID" value="MFD2753839.1"/>
    <property type="molecule type" value="Genomic_DNA"/>
</dbReference>
<evidence type="ECO:0000313" key="3">
    <source>
        <dbReference type="EMBL" id="MFD2753839.1"/>
    </source>
</evidence>
<sequence>MNFRNSAGTSVPAWWAAARQQGLVQDETVATGQEQPSFWIVALAMLGAALCTIPLLGLVLVTGIDFWWESGGAYVLGLIGMGVGGLMLRKAQHVFASCMGLVLWSGGQGLLALQLALSLDGSERQLFTVLSGCLALAQAAGAALAGPLWVRQVMAVSFGASAYGFGVALLGGSLLLAPLQPAAVLLALAWGFWIWREPQHLRRGMAPWAACADAAIVGLLCTVLSEYVAPAFWLQAGGDRLELLPFGPGWNALAVLLTLAAGAVLARRWQHNGLLLPGVRGALVLIVLLLAAASWYQPALAVPAVVGFAAAAGARWRILALCGLGMLWLLGRFYYSLQWPLALKGLGLAVLGAALLLGLLAQRWLRRGAAARTAGTAASSAAAARMPLAWLALGAVLAFGLVNWDVRGKEAVMANGQPLLVPLAPVDPRSLMQGDYMSLNFDIPAAVRDALDGSAAVSAQAVARRDAQGRARIERLARPQEVLAADELLLPLRQLKGRWTLVTDAFFFAEGRGEHFARARFGDFRVLPDGRALLVGLADEDGKPL</sequence>
<protein>
    <submittedName>
        <fullName evidence="3">GDYXXLXY domain-containing protein</fullName>
    </submittedName>
</protein>
<feature type="transmembrane region" description="Helical" evidence="1">
    <location>
        <begin position="346"/>
        <end position="365"/>
    </location>
</feature>
<feature type="domain" description="DUF4401" evidence="2">
    <location>
        <begin position="39"/>
        <end position="358"/>
    </location>
</feature>
<comment type="caution">
    <text evidence="3">The sequence shown here is derived from an EMBL/GenBank/DDBJ whole genome shotgun (WGS) entry which is preliminary data.</text>
</comment>
<feature type="transmembrane region" description="Helical" evidence="1">
    <location>
        <begin position="249"/>
        <end position="266"/>
    </location>
</feature>
<dbReference type="Proteomes" id="UP001597463">
    <property type="component" value="Unassembled WGS sequence"/>
</dbReference>
<feature type="transmembrane region" description="Helical" evidence="1">
    <location>
        <begin position="129"/>
        <end position="150"/>
    </location>
</feature>
<evidence type="ECO:0000259" key="2">
    <source>
        <dbReference type="Pfam" id="PF14351"/>
    </source>
</evidence>
<feature type="transmembrane region" description="Helical" evidence="1">
    <location>
        <begin position="94"/>
        <end position="117"/>
    </location>
</feature>
<dbReference type="InterPro" id="IPR025513">
    <property type="entry name" value="DUF4401"/>
</dbReference>
<evidence type="ECO:0000313" key="4">
    <source>
        <dbReference type="Proteomes" id="UP001597463"/>
    </source>
</evidence>
<name>A0ABW5UJY5_9BURK</name>
<feature type="transmembrane region" description="Helical" evidence="1">
    <location>
        <begin position="207"/>
        <end position="229"/>
    </location>
</feature>
<feature type="transmembrane region" description="Helical" evidence="1">
    <location>
        <begin position="316"/>
        <end position="334"/>
    </location>
</feature>
<dbReference type="InterPro" id="IPR025833">
    <property type="entry name" value="GDYXXLXY"/>
</dbReference>
<keyword evidence="1" id="KW-0812">Transmembrane</keyword>
<keyword evidence="4" id="KW-1185">Reference proteome</keyword>
<organism evidence="3 4">
    <name type="scientific">Comamonas terrae</name>
    <dbReference type="NCBI Taxonomy" id="673548"/>
    <lineage>
        <taxon>Bacteria</taxon>
        <taxon>Pseudomonadati</taxon>
        <taxon>Pseudomonadota</taxon>
        <taxon>Betaproteobacteria</taxon>
        <taxon>Burkholderiales</taxon>
        <taxon>Comamonadaceae</taxon>
        <taxon>Comamonas</taxon>
    </lineage>
</organism>